<accession>A0A212LUJ4</accession>
<evidence type="ECO:0000259" key="1">
    <source>
        <dbReference type="PROSITE" id="PS51340"/>
    </source>
</evidence>
<dbReference type="PANTHER" id="PTHR36930:SF1">
    <property type="entry name" value="MOSC DOMAIN-CONTAINING PROTEIN"/>
    <property type="match status" value="1"/>
</dbReference>
<dbReference type="EMBL" id="FMJE01000003">
    <property type="protein sequence ID" value="SCM81213.1"/>
    <property type="molecule type" value="Genomic_DNA"/>
</dbReference>
<proteinExistence type="predicted"/>
<sequence>MGTVLSIHISSSKGIEKNSINRVKVIEHWGLENDAHGGNWDRQVSLFPIETMNKVPAEKYDEVINGGYTENITVSGIPLEQFSANSFVQIGNEVLIQIKHVGKEQYKEQGRPYIVSREGRFGIILKGGYINIGDPVFLTDETVVSPKLPKKHIQ</sequence>
<protein>
    <recommendedName>
        <fullName evidence="1">MOSC domain-containing protein</fullName>
    </recommendedName>
</protein>
<dbReference type="AlphaFoldDB" id="A0A212LUJ4"/>
<dbReference type="PANTHER" id="PTHR36930">
    <property type="entry name" value="METAL-SULFUR CLUSTER BIOSYNTHESIS PROTEINS YUAD-RELATED"/>
    <property type="match status" value="1"/>
</dbReference>
<reference evidence="2" key="1">
    <citation type="submission" date="2016-08" db="EMBL/GenBank/DDBJ databases">
        <authorList>
            <person name="Seilhamer J.J."/>
        </authorList>
    </citation>
    <scope>NUCLEOTIDE SEQUENCE</scope>
    <source>
        <strain evidence="2">86</strain>
    </source>
</reference>
<dbReference type="SUPFAM" id="SSF50800">
    <property type="entry name" value="PK beta-barrel domain-like"/>
    <property type="match status" value="1"/>
</dbReference>
<dbReference type="GO" id="GO:0030151">
    <property type="term" value="F:molybdenum ion binding"/>
    <property type="evidence" value="ECO:0007669"/>
    <property type="project" value="InterPro"/>
</dbReference>
<evidence type="ECO:0000313" key="2">
    <source>
        <dbReference type="EMBL" id="SCM81213.1"/>
    </source>
</evidence>
<organism evidence="2">
    <name type="scientific">uncultured Sporomusa sp</name>
    <dbReference type="NCBI Taxonomy" id="307249"/>
    <lineage>
        <taxon>Bacteria</taxon>
        <taxon>Bacillati</taxon>
        <taxon>Bacillota</taxon>
        <taxon>Negativicutes</taxon>
        <taxon>Selenomonadales</taxon>
        <taxon>Sporomusaceae</taxon>
        <taxon>Sporomusa</taxon>
        <taxon>environmental samples</taxon>
    </lineage>
</organism>
<name>A0A212LUJ4_9FIRM</name>
<dbReference type="RefSeq" id="WP_288184295.1">
    <property type="nucleotide sequence ID" value="NZ_LT608335.1"/>
</dbReference>
<dbReference type="PROSITE" id="PS51340">
    <property type="entry name" value="MOSC"/>
    <property type="match status" value="1"/>
</dbReference>
<dbReference type="InterPro" id="IPR011037">
    <property type="entry name" value="Pyrv_Knase-like_insert_dom_sf"/>
</dbReference>
<feature type="domain" description="MOSC" evidence="1">
    <location>
        <begin position="17"/>
        <end position="139"/>
    </location>
</feature>
<dbReference type="GO" id="GO:0003824">
    <property type="term" value="F:catalytic activity"/>
    <property type="evidence" value="ECO:0007669"/>
    <property type="project" value="InterPro"/>
</dbReference>
<gene>
    <name evidence="2" type="ORF">KL86SPO_31392</name>
</gene>
<dbReference type="InterPro" id="IPR005302">
    <property type="entry name" value="MoCF_Sase_C"/>
</dbReference>
<dbReference type="GO" id="GO:0030170">
    <property type="term" value="F:pyridoxal phosphate binding"/>
    <property type="evidence" value="ECO:0007669"/>
    <property type="project" value="InterPro"/>
</dbReference>
<dbReference type="InterPro" id="IPR052716">
    <property type="entry name" value="MOSC_domain"/>
</dbReference>
<dbReference type="Gene3D" id="2.40.33.20">
    <property type="entry name" value="PK beta-barrel domain-like"/>
    <property type="match status" value="1"/>
</dbReference>